<evidence type="ECO:0000313" key="3">
    <source>
        <dbReference type="Proteomes" id="UP001500751"/>
    </source>
</evidence>
<sequence>MRIVPTFRAGPRSVPRTEPQTAALTIMASVRSDAMCGSPFVCLVFRVARDKATATARKAATGRTIPSRTRGSLAADSCSARGPLALVSTPAQNRIKLLQKSSIA</sequence>
<evidence type="ECO:0000256" key="1">
    <source>
        <dbReference type="SAM" id="MobiDB-lite"/>
    </source>
</evidence>
<dbReference type="Proteomes" id="UP001500751">
    <property type="component" value="Unassembled WGS sequence"/>
</dbReference>
<comment type="caution">
    <text evidence="2">The sequence shown here is derived from an EMBL/GenBank/DDBJ whole genome shotgun (WGS) entry which is preliminary data.</text>
</comment>
<proteinExistence type="predicted"/>
<feature type="region of interest" description="Disordered" evidence="1">
    <location>
        <begin position="57"/>
        <end position="76"/>
    </location>
</feature>
<dbReference type="EMBL" id="BAAAQN010000033">
    <property type="protein sequence ID" value="GAA2042589.1"/>
    <property type="molecule type" value="Genomic_DNA"/>
</dbReference>
<protein>
    <submittedName>
        <fullName evidence="2">Uncharacterized protein</fullName>
    </submittedName>
</protein>
<keyword evidence="3" id="KW-1185">Reference proteome</keyword>
<gene>
    <name evidence="2" type="ORF">GCM10009839_51760</name>
</gene>
<evidence type="ECO:0000313" key="2">
    <source>
        <dbReference type="EMBL" id="GAA2042589.1"/>
    </source>
</evidence>
<organism evidence="2 3">
    <name type="scientific">Catenulispora yoronensis</name>
    <dbReference type="NCBI Taxonomy" id="450799"/>
    <lineage>
        <taxon>Bacteria</taxon>
        <taxon>Bacillati</taxon>
        <taxon>Actinomycetota</taxon>
        <taxon>Actinomycetes</taxon>
        <taxon>Catenulisporales</taxon>
        <taxon>Catenulisporaceae</taxon>
        <taxon>Catenulispora</taxon>
    </lineage>
</organism>
<name>A0ABN2UUA7_9ACTN</name>
<reference evidence="2 3" key="1">
    <citation type="journal article" date="2019" name="Int. J. Syst. Evol. Microbiol.">
        <title>The Global Catalogue of Microorganisms (GCM) 10K type strain sequencing project: providing services to taxonomists for standard genome sequencing and annotation.</title>
        <authorList>
            <consortium name="The Broad Institute Genomics Platform"/>
            <consortium name="The Broad Institute Genome Sequencing Center for Infectious Disease"/>
            <person name="Wu L."/>
            <person name="Ma J."/>
        </authorList>
    </citation>
    <scope>NUCLEOTIDE SEQUENCE [LARGE SCALE GENOMIC DNA]</scope>
    <source>
        <strain evidence="2 3">JCM 16014</strain>
    </source>
</reference>
<accession>A0ABN2UUA7</accession>